<feature type="non-terminal residue" evidence="2">
    <location>
        <position position="1"/>
    </location>
</feature>
<dbReference type="OrthoDB" id="10057618at2759"/>
<dbReference type="PANTHER" id="PTHR16160">
    <property type="entry name" value="FERMITIN 2-RELATED"/>
    <property type="match status" value="1"/>
</dbReference>
<evidence type="ECO:0000313" key="4">
    <source>
        <dbReference type="Proteomes" id="UP000663829"/>
    </source>
</evidence>
<dbReference type="SUPFAM" id="SSF47031">
    <property type="entry name" value="Second domain of FERM"/>
    <property type="match status" value="1"/>
</dbReference>
<dbReference type="InterPro" id="IPR040790">
    <property type="entry name" value="Kindlin_2_N"/>
</dbReference>
<dbReference type="Proteomes" id="UP000663829">
    <property type="component" value="Unassembled WGS sequence"/>
</dbReference>
<dbReference type="SMART" id="SM00295">
    <property type="entry name" value="B41"/>
    <property type="match status" value="1"/>
</dbReference>
<evidence type="ECO:0000313" key="3">
    <source>
        <dbReference type="EMBL" id="CAF3662738.1"/>
    </source>
</evidence>
<dbReference type="GO" id="GO:0007229">
    <property type="term" value="P:integrin-mediated signaling pathway"/>
    <property type="evidence" value="ECO:0007669"/>
    <property type="project" value="InterPro"/>
</dbReference>
<accession>A0A813Y4R0</accession>
<organism evidence="2 4">
    <name type="scientific">Didymodactylos carnosus</name>
    <dbReference type="NCBI Taxonomy" id="1234261"/>
    <lineage>
        <taxon>Eukaryota</taxon>
        <taxon>Metazoa</taxon>
        <taxon>Spiralia</taxon>
        <taxon>Gnathifera</taxon>
        <taxon>Rotifera</taxon>
        <taxon>Eurotatoria</taxon>
        <taxon>Bdelloidea</taxon>
        <taxon>Philodinida</taxon>
        <taxon>Philodinidae</taxon>
        <taxon>Didymodactylos</taxon>
    </lineage>
</organism>
<dbReference type="Gene3D" id="1.20.80.10">
    <property type="match status" value="1"/>
</dbReference>
<dbReference type="InterPro" id="IPR014352">
    <property type="entry name" value="FERM/acyl-CoA-bd_prot_sf"/>
</dbReference>
<protein>
    <recommendedName>
        <fullName evidence="1">PH domain-containing protein</fullName>
    </recommendedName>
</protein>
<dbReference type="InterPro" id="IPR019748">
    <property type="entry name" value="FERM_central"/>
</dbReference>
<dbReference type="Gene3D" id="3.10.20.90">
    <property type="entry name" value="Phosphatidylinositol 3-kinase Catalytic Subunit, Chain A, domain 1"/>
    <property type="match status" value="2"/>
</dbReference>
<dbReference type="SUPFAM" id="SSF50729">
    <property type="entry name" value="PH domain-like"/>
    <property type="match status" value="1"/>
</dbReference>
<dbReference type="Gene3D" id="2.30.29.30">
    <property type="entry name" value="Pleckstrin-homology domain (PH domain)/Phosphotyrosine-binding domain (PTB)"/>
    <property type="match status" value="1"/>
</dbReference>
<dbReference type="InterPro" id="IPR001849">
    <property type="entry name" value="PH_domain"/>
</dbReference>
<evidence type="ECO:0000313" key="2">
    <source>
        <dbReference type="EMBL" id="CAF0875853.1"/>
    </source>
</evidence>
<dbReference type="Pfam" id="PF18124">
    <property type="entry name" value="Kindlin_2_N"/>
    <property type="match status" value="1"/>
</dbReference>
<comment type="caution">
    <text evidence="2">The sequence shown here is derived from an EMBL/GenBank/DDBJ whole genome shotgun (WGS) entry which is preliminary data.</text>
</comment>
<dbReference type="AlphaFoldDB" id="A0A813Y4R0"/>
<dbReference type="GO" id="GO:0030055">
    <property type="term" value="C:cell-substrate junction"/>
    <property type="evidence" value="ECO:0007669"/>
    <property type="project" value="TreeGrafter"/>
</dbReference>
<proteinExistence type="predicted"/>
<name>A0A813Y4R0_9BILA</name>
<evidence type="ECO:0000259" key="1">
    <source>
        <dbReference type="PROSITE" id="PS50003"/>
    </source>
</evidence>
<dbReference type="PANTHER" id="PTHR16160:SF13">
    <property type="entry name" value="FERMITIN 2-RELATED"/>
    <property type="match status" value="1"/>
</dbReference>
<gene>
    <name evidence="2" type="ORF">GPM918_LOCUS7347</name>
    <name evidence="3" type="ORF">SRO942_LOCUS7347</name>
</gene>
<dbReference type="GO" id="GO:0005178">
    <property type="term" value="F:integrin binding"/>
    <property type="evidence" value="ECO:0007669"/>
    <property type="project" value="TreeGrafter"/>
</dbReference>
<dbReference type="Proteomes" id="UP000681722">
    <property type="component" value="Unassembled WGS sequence"/>
</dbReference>
<reference evidence="2" key="1">
    <citation type="submission" date="2021-02" db="EMBL/GenBank/DDBJ databases">
        <authorList>
            <person name="Nowell W R."/>
        </authorList>
    </citation>
    <scope>NUCLEOTIDE SEQUENCE</scope>
</reference>
<dbReference type="Pfam" id="PF00169">
    <property type="entry name" value="PH"/>
    <property type="match status" value="1"/>
</dbReference>
<dbReference type="EMBL" id="CAJOBC010001197">
    <property type="protein sequence ID" value="CAF3662738.1"/>
    <property type="molecule type" value="Genomic_DNA"/>
</dbReference>
<dbReference type="GO" id="GO:0007160">
    <property type="term" value="P:cell-matrix adhesion"/>
    <property type="evidence" value="ECO:0007669"/>
    <property type="project" value="TreeGrafter"/>
</dbReference>
<dbReference type="PROSITE" id="PS50003">
    <property type="entry name" value="PH_DOMAIN"/>
    <property type="match status" value="1"/>
</dbReference>
<sequence length="564" mass="64135">MPISVVSSSTTIPTATWNLTILTTAVTQTTVVVKGDMHIGRVMVQLVNLLDVSQDWSDFALWWPEKNIWLTNTKYSLDQYGVQADALLVFTSMHKQLRIQLPDFRIVNVRTDFSTSVFASICKLGKQLGIRYPEELSFTRHCQLPLKTSVVRGTSPSRRKNISGNSNLYRHNSMGDSLAHNTTTNSTLFCARTPKLNGHHQQSHSGSTKNIRQYPSAIDAMVISPLSKSLNSLEDFEQQNLAQTPLTPVKQVLNHLSKPKSLLEKAKINGLWLDSSISLMEQNINENDLISLRFKYYTFFDLNAKYDAVRINQLYEQAKWSIISEEIDCTEEEMMMFAALQLQSQIQSLSSSSNFNDIHPECNDDVDQALQRLQDSLLGVNGTTKSTSTKHLTQLPEIRDYLRLLKPKRFTLKSYKRYWFVFKDIYLTYYLNEVDEKGIPIEKINLKGCEVLPDVNISSQKYGIKLLIPSIDGMAEVLIKCSTEEQYAQWMAAFRLASKGKTIADLSYTTEKDSILTLLNMQRPANISSSTSSQVKSSQQQKQFDIQPENYVATKFLKKLKAKQ</sequence>
<dbReference type="CDD" id="cd17095">
    <property type="entry name" value="FERM_F0_kindlins"/>
    <property type="match status" value="1"/>
</dbReference>
<dbReference type="InterPro" id="IPR037843">
    <property type="entry name" value="Kindlin/fermitin"/>
</dbReference>
<dbReference type="SMART" id="SM00233">
    <property type="entry name" value="PH"/>
    <property type="match status" value="1"/>
</dbReference>
<dbReference type="InterPro" id="IPR011993">
    <property type="entry name" value="PH-like_dom_sf"/>
</dbReference>
<dbReference type="InterPro" id="IPR035963">
    <property type="entry name" value="FERM_2"/>
</dbReference>
<feature type="domain" description="PH" evidence="1">
    <location>
        <begin position="395"/>
        <end position="499"/>
    </location>
</feature>
<dbReference type="Pfam" id="PF00373">
    <property type="entry name" value="FERM_M"/>
    <property type="match status" value="1"/>
</dbReference>
<dbReference type="EMBL" id="CAJNOQ010001197">
    <property type="protein sequence ID" value="CAF0875853.1"/>
    <property type="molecule type" value="Genomic_DNA"/>
</dbReference>
<keyword evidence="4" id="KW-1185">Reference proteome</keyword>
<dbReference type="InterPro" id="IPR019749">
    <property type="entry name" value="Band_41_domain"/>
</dbReference>